<accession>A0ABS3E950</accession>
<reference evidence="1 2" key="1">
    <citation type="submission" date="2020-12" db="EMBL/GenBank/DDBJ databases">
        <title>Oil enriched cultivation method for isolating marine PHA-producing bacteria.</title>
        <authorList>
            <person name="Zheng W."/>
            <person name="Yu S."/>
            <person name="Huang Y."/>
        </authorList>
    </citation>
    <scope>NUCLEOTIDE SEQUENCE [LARGE SCALE GENOMIC DNA]</scope>
    <source>
        <strain evidence="1 2">SN0-2</strain>
    </source>
</reference>
<dbReference type="RefSeq" id="WP_207002955.1">
    <property type="nucleotide sequence ID" value="NZ_JAEKJR010000002.1"/>
</dbReference>
<organism evidence="1 2">
    <name type="scientific">Microbulbifer salipaludis</name>
    <dbReference type="NCBI Taxonomy" id="187980"/>
    <lineage>
        <taxon>Bacteria</taxon>
        <taxon>Pseudomonadati</taxon>
        <taxon>Pseudomonadota</taxon>
        <taxon>Gammaproteobacteria</taxon>
        <taxon>Cellvibrionales</taxon>
        <taxon>Microbulbiferaceae</taxon>
        <taxon>Microbulbifer</taxon>
    </lineage>
</organism>
<proteinExistence type="predicted"/>
<dbReference type="Pfam" id="PF10065">
    <property type="entry name" value="DUF2303"/>
    <property type="match status" value="1"/>
</dbReference>
<gene>
    <name evidence="1" type="ORF">JF535_13355</name>
</gene>
<keyword evidence="2" id="KW-1185">Reference proteome</keyword>
<dbReference type="Proteomes" id="UP000664293">
    <property type="component" value="Unassembled WGS sequence"/>
</dbReference>
<evidence type="ECO:0000313" key="1">
    <source>
        <dbReference type="EMBL" id="MBN8431839.1"/>
    </source>
</evidence>
<dbReference type="EMBL" id="JAEKJR010000002">
    <property type="protein sequence ID" value="MBN8431839.1"/>
    <property type="molecule type" value="Genomic_DNA"/>
</dbReference>
<comment type="caution">
    <text evidence="1">The sequence shown here is derived from an EMBL/GenBank/DDBJ whole genome shotgun (WGS) entry which is preliminary data.</text>
</comment>
<dbReference type="InterPro" id="IPR019276">
    <property type="entry name" value="DUF2303"/>
</dbReference>
<evidence type="ECO:0000313" key="2">
    <source>
        <dbReference type="Proteomes" id="UP000664293"/>
    </source>
</evidence>
<sequence length="278" mass="31075">MSMDATAIEHIQQNGPAAEASVRLRSQGLSAVIVPKNCDIQNIEHLQEHRNRFRAELKTNSLEDFVAYYHANEIDMEGSTQVFVQPESMTAKAIFNLYELDGEPGHGDHTASLCEVKTAPFKSLLKIDGTRMSQKDFAEWMEDWRDHLKATDSQGEELNLTKAIAAIRRITIEATAKSDTEVRSFGASRSAMESIEAKSEDQLPAFLEFTCNPYKDLGQRTFQLRVGILTGEKQPVLVARIIKLEEHEETMAFEFKGLINAALPDGAPIYLGAFALNR</sequence>
<name>A0ABS3E950_9GAMM</name>
<protein>
    <submittedName>
        <fullName evidence="1">DUF2303 family protein</fullName>
    </submittedName>
</protein>